<evidence type="ECO:0000313" key="4">
    <source>
        <dbReference type="Proteomes" id="UP001576776"/>
    </source>
</evidence>
<dbReference type="InterPro" id="IPR052698">
    <property type="entry name" value="MoCofactor_Util/Proc"/>
</dbReference>
<organism evidence="3 4">
    <name type="scientific">Floridaenema fluviatile BLCC-F154</name>
    <dbReference type="NCBI Taxonomy" id="3153640"/>
    <lineage>
        <taxon>Bacteria</taxon>
        <taxon>Bacillati</taxon>
        <taxon>Cyanobacteriota</taxon>
        <taxon>Cyanophyceae</taxon>
        <taxon>Oscillatoriophycideae</taxon>
        <taxon>Aerosakkonematales</taxon>
        <taxon>Aerosakkonemataceae</taxon>
        <taxon>Floridanema</taxon>
        <taxon>Floridanema fluviatile</taxon>
    </lineage>
</organism>
<accession>A0ABV4YJF7</accession>
<protein>
    <submittedName>
        <fullName evidence="3">XdhC family protein</fullName>
    </submittedName>
</protein>
<feature type="domain" description="XdhC Rossmann" evidence="2">
    <location>
        <begin position="199"/>
        <end position="343"/>
    </location>
</feature>
<evidence type="ECO:0000313" key="3">
    <source>
        <dbReference type="EMBL" id="MFB2938961.1"/>
    </source>
</evidence>
<dbReference type="RefSeq" id="WP_413260441.1">
    <property type="nucleotide sequence ID" value="NZ_JBHFNS010000093.1"/>
</dbReference>
<dbReference type="EMBL" id="JBHFNS010000093">
    <property type="protein sequence ID" value="MFB2938961.1"/>
    <property type="molecule type" value="Genomic_DNA"/>
</dbReference>
<evidence type="ECO:0000259" key="1">
    <source>
        <dbReference type="Pfam" id="PF02625"/>
    </source>
</evidence>
<dbReference type="Proteomes" id="UP001576776">
    <property type="component" value="Unassembled WGS sequence"/>
</dbReference>
<sequence length="364" mass="39755">MFSEVQFLVCCWRFSAIPTEVGTTDFLEVVLWESFLSMSFECYQQLAQVLIKGSAVLATVTNIKGSVPREVGAKMIIGADGAIINTIGGGAGEAKVIRQAMQVLETGEKQFVEIDLSGAPQRETQGVCGGRMQVWLERWSGESAIALSQNILQLLKAGQSVTLITPFTPDKQPYLLDNSSPIPELENAFIEQINPPPTLLIIGAGHVGEQLAKFAHLIGFEIAIQDDRTEFANAEKFPQANLILTQPITEIIDNFVAFSQLYVALVTRGYIYDLEALQILLNRAIPCQYIGMIGSEKRVKLVYQKLQEAGISPELLKNIYAPIGLEIGALTPEEIAVSICAELILVRRGGTAKSMSEGIRKLLA</sequence>
<keyword evidence="4" id="KW-1185">Reference proteome</keyword>
<dbReference type="InterPro" id="IPR003777">
    <property type="entry name" value="XdhC_CoxI"/>
</dbReference>
<dbReference type="Pfam" id="PF02625">
    <property type="entry name" value="XdhC_CoxI"/>
    <property type="match status" value="1"/>
</dbReference>
<evidence type="ECO:0000259" key="2">
    <source>
        <dbReference type="Pfam" id="PF13478"/>
    </source>
</evidence>
<dbReference type="InterPro" id="IPR027051">
    <property type="entry name" value="XdhC_Rossmann_dom"/>
</dbReference>
<name>A0ABV4YJF7_9CYAN</name>
<gene>
    <name evidence="3" type="ORF">ACE1B6_27220</name>
</gene>
<reference evidence="3 4" key="1">
    <citation type="submission" date="2024-09" db="EMBL/GenBank/DDBJ databases">
        <title>Floridaenema gen nov. (Aerosakkonemataceae, Aerosakkonematales ord. nov., Cyanobacteria) from benthic tropical and subtropical fresh waters, with the description of four new species.</title>
        <authorList>
            <person name="Moretto J.A."/>
            <person name="Berthold D.E."/>
            <person name="Lefler F.W."/>
            <person name="Huang I.-S."/>
            <person name="Laughinghouse H. IV."/>
        </authorList>
    </citation>
    <scope>NUCLEOTIDE SEQUENCE [LARGE SCALE GENOMIC DNA]</scope>
    <source>
        <strain evidence="3 4">BLCC-F154</strain>
    </source>
</reference>
<dbReference type="Pfam" id="PF13478">
    <property type="entry name" value="XdhC_C"/>
    <property type="match status" value="1"/>
</dbReference>
<comment type="caution">
    <text evidence="3">The sequence shown here is derived from an EMBL/GenBank/DDBJ whole genome shotgun (WGS) entry which is preliminary data.</text>
</comment>
<feature type="domain" description="XdhC- CoxI" evidence="1">
    <location>
        <begin position="54"/>
        <end position="114"/>
    </location>
</feature>
<proteinExistence type="predicted"/>
<dbReference type="PANTHER" id="PTHR30388:SF6">
    <property type="entry name" value="XANTHINE DEHYDROGENASE SUBUNIT A-RELATED"/>
    <property type="match status" value="1"/>
</dbReference>
<dbReference type="PANTHER" id="PTHR30388">
    <property type="entry name" value="ALDEHYDE OXIDOREDUCTASE MOLYBDENUM COFACTOR ASSEMBLY PROTEIN"/>
    <property type="match status" value="1"/>
</dbReference>
<dbReference type="Gene3D" id="3.40.50.720">
    <property type="entry name" value="NAD(P)-binding Rossmann-like Domain"/>
    <property type="match status" value="1"/>
</dbReference>